<comment type="caution">
    <text evidence="2">The sequence shown here is derived from an EMBL/GenBank/DDBJ whole genome shotgun (WGS) entry which is preliminary data.</text>
</comment>
<dbReference type="RefSeq" id="WP_283430621.1">
    <property type="nucleotide sequence ID" value="NZ_FXUG01000001.1"/>
</dbReference>
<reference evidence="2 3" key="1">
    <citation type="submission" date="2017-05" db="EMBL/GenBank/DDBJ databases">
        <authorList>
            <person name="Varghese N."/>
            <person name="Submissions S."/>
        </authorList>
    </citation>
    <scope>NUCLEOTIDE SEQUENCE [LARGE SCALE GENOMIC DNA]</scope>
    <source>
        <strain evidence="2 3">DSM 25457</strain>
    </source>
</reference>
<gene>
    <name evidence="2" type="ORF">SAMN06265222_101383</name>
</gene>
<evidence type="ECO:0000256" key="1">
    <source>
        <dbReference type="SAM" id="MobiDB-lite"/>
    </source>
</evidence>
<dbReference type="Proteomes" id="UP001158067">
    <property type="component" value="Unassembled WGS sequence"/>
</dbReference>
<dbReference type="EMBL" id="FXUG01000001">
    <property type="protein sequence ID" value="SMP39948.1"/>
    <property type="molecule type" value="Genomic_DNA"/>
</dbReference>
<accession>A0ABY1PNR7</accession>
<protein>
    <submittedName>
        <fullName evidence="2">Flagellar basal-body rod protein FlgB</fullName>
    </submittedName>
</protein>
<feature type="compositionally biased region" description="Polar residues" evidence="1">
    <location>
        <begin position="95"/>
        <end position="106"/>
    </location>
</feature>
<organism evidence="2 3">
    <name type="scientific">Neorhodopirellula lusitana</name>
    <dbReference type="NCBI Taxonomy" id="445327"/>
    <lineage>
        <taxon>Bacteria</taxon>
        <taxon>Pseudomonadati</taxon>
        <taxon>Planctomycetota</taxon>
        <taxon>Planctomycetia</taxon>
        <taxon>Pirellulales</taxon>
        <taxon>Pirellulaceae</taxon>
        <taxon>Neorhodopirellula</taxon>
    </lineage>
</organism>
<sequence>MFNPLAATTIGALEQTLSFTERRHELLAGNIANMSTPDYRSRDLDQGEFHAALADSIQNPQPSHNTSSNSLPLMPGYPAELQQQFGMLGHPALSGESSAIQGTQPLGPTESHTRDDRWSGPRAATEAIVFHDNSDVSLEEQVNQISKNKHLHNLAISTLRNQFELLRAAITERA</sequence>
<keyword evidence="2" id="KW-0966">Cell projection</keyword>
<name>A0ABY1PNR7_9BACT</name>
<keyword evidence="3" id="KW-1185">Reference proteome</keyword>
<evidence type="ECO:0000313" key="3">
    <source>
        <dbReference type="Proteomes" id="UP001158067"/>
    </source>
</evidence>
<evidence type="ECO:0000313" key="2">
    <source>
        <dbReference type="EMBL" id="SMP39948.1"/>
    </source>
</evidence>
<proteinExistence type="predicted"/>
<keyword evidence="2" id="KW-0969">Cilium</keyword>
<keyword evidence="2" id="KW-0282">Flagellum</keyword>
<feature type="region of interest" description="Disordered" evidence="1">
    <location>
        <begin position="94"/>
        <end position="120"/>
    </location>
</feature>